<dbReference type="SMART" id="SM00858">
    <property type="entry name" value="SAF"/>
    <property type="match status" value="1"/>
</dbReference>
<comment type="subcellular location">
    <subcellularLocation>
        <location evidence="1 4">Periplasm</location>
    </subcellularLocation>
</comment>
<comment type="similarity">
    <text evidence="4">Belongs to the FlgA family.</text>
</comment>
<gene>
    <name evidence="6" type="primary">flgA</name>
    <name evidence="6" type="ORF">AADV58_14815</name>
</gene>
<dbReference type="Pfam" id="PF17656">
    <property type="entry name" value="ChapFlgA_N"/>
    <property type="match status" value="1"/>
</dbReference>
<feature type="signal peptide" evidence="4">
    <location>
        <begin position="1"/>
        <end position="17"/>
    </location>
</feature>
<reference evidence="6 7" key="1">
    <citation type="submission" date="2024-04" db="EMBL/GenBank/DDBJ databases">
        <title>Dissimilatory iodate-reducing microorganisms contribute to the enrichment of iodine in groundwater.</title>
        <authorList>
            <person name="Jiang Z."/>
        </authorList>
    </citation>
    <scope>NUCLEOTIDE SEQUENCE [LARGE SCALE GENOMIC DNA]</scope>
    <source>
        <strain evidence="6 7">NCP973</strain>
    </source>
</reference>
<organism evidence="6 7">
    <name type="scientific">Azonexus hydrophilus</name>
    <dbReference type="NCBI Taxonomy" id="418702"/>
    <lineage>
        <taxon>Bacteria</taxon>
        <taxon>Pseudomonadati</taxon>
        <taxon>Pseudomonadota</taxon>
        <taxon>Betaproteobacteria</taxon>
        <taxon>Rhodocyclales</taxon>
        <taxon>Azonexaceae</taxon>
        <taxon>Azonexus</taxon>
    </lineage>
</organism>
<dbReference type="PANTHER" id="PTHR36307:SF1">
    <property type="entry name" value="FLAGELLA BASAL BODY P-RING FORMATION PROTEIN FLGA"/>
    <property type="match status" value="1"/>
</dbReference>
<keyword evidence="2 4" id="KW-0732">Signal</keyword>
<evidence type="ECO:0000256" key="1">
    <source>
        <dbReference type="ARBA" id="ARBA00004418"/>
    </source>
</evidence>
<evidence type="ECO:0000313" key="6">
    <source>
        <dbReference type="EMBL" id="WZJ21205.1"/>
    </source>
</evidence>
<dbReference type="PANTHER" id="PTHR36307">
    <property type="entry name" value="FLAGELLA BASAL BODY P-RING FORMATION PROTEIN FLGA"/>
    <property type="match status" value="1"/>
</dbReference>
<proteinExistence type="inferred from homology"/>
<dbReference type="EMBL" id="CP151406">
    <property type="protein sequence ID" value="WZJ21205.1"/>
    <property type="molecule type" value="Genomic_DNA"/>
</dbReference>
<dbReference type="RefSeq" id="WP_341743558.1">
    <property type="nucleotide sequence ID" value="NZ_CP151406.1"/>
</dbReference>
<evidence type="ECO:0000256" key="3">
    <source>
        <dbReference type="ARBA" id="ARBA00022764"/>
    </source>
</evidence>
<name>A0ABZ2XEZ7_9RHOO</name>
<keyword evidence="7" id="KW-1185">Reference proteome</keyword>
<keyword evidence="3 4" id="KW-0574">Periplasm</keyword>
<evidence type="ECO:0000313" key="7">
    <source>
        <dbReference type="Proteomes" id="UP001479520"/>
    </source>
</evidence>
<dbReference type="CDD" id="cd11614">
    <property type="entry name" value="SAF_CpaB_FlgA_like"/>
    <property type="match status" value="1"/>
</dbReference>
<feature type="chain" id="PRO_5044982002" description="Flagella basal body P-ring formation protein FlgA" evidence="4">
    <location>
        <begin position="18"/>
        <end position="222"/>
    </location>
</feature>
<protein>
    <recommendedName>
        <fullName evidence="4">Flagella basal body P-ring formation protein FlgA</fullName>
    </recommendedName>
</protein>
<dbReference type="NCBIfam" id="TIGR03170">
    <property type="entry name" value="flgA_cterm"/>
    <property type="match status" value="1"/>
</dbReference>
<dbReference type="Gene3D" id="3.90.1210.10">
    <property type="entry name" value="Antifreeze-like/N-acetylneuraminic acid synthase C-terminal domain"/>
    <property type="match status" value="1"/>
</dbReference>
<dbReference type="Proteomes" id="UP001479520">
    <property type="component" value="Chromosome"/>
</dbReference>
<dbReference type="Pfam" id="PF13144">
    <property type="entry name" value="ChapFlgA"/>
    <property type="match status" value="1"/>
</dbReference>
<dbReference type="InterPro" id="IPR013974">
    <property type="entry name" value="SAF"/>
</dbReference>
<evidence type="ECO:0000259" key="5">
    <source>
        <dbReference type="SMART" id="SM00858"/>
    </source>
</evidence>
<accession>A0ABZ2XEZ7</accession>
<keyword evidence="6" id="KW-0966">Cell projection</keyword>
<evidence type="ECO:0000256" key="2">
    <source>
        <dbReference type="ARBA" id="ARBA00022729"/>
    </source>
</evidence>
<comment type="function">
    <text evidence="4">Involved in the assembly process of the P-ring formation. It may associate with FlgF on the rod constituting a structure essential for the P-ring assembly or may act as a modulator protein for the P-ring assembly.</text>
</comment>
<keyword evidence="6" id="KW-0282">Flagellum</keyword>
<dbReference type="InterPro" id="IPR041231">
    <property type="entry name" value="FlgA_N"/>
</dbReference>
<dbReference type="InterPro" id="IPR017585">
    <property type="entry name" value="SAF_FlgA"/>
</dbReference>
<dbReference type="InterPro" id="IPR039246">
    <property type="entry name" value="Flagellar_FlgA"/>
</dbReference>
<dbReference type="Gene3D" id="2.30.30.760">
    <property type="match status" value="1"/>
</dbReference>
<feature type="domain" description="SAF" evidence="5">
    <location>
        <begin position="98"/>
        <end position="160"/>
    </location>
</feature>
<keyword evidence="6" id="KW-0969">Cilium</keyword>
<sequence>MLLRTLALLLVVTSAAANEGDAILAAVEQHARQLAAGHAGEIRIEAGPIDDSRLQACAQRETYSPPNTRNIGRTHIGIRCLAGANWNILVPVRIGVISTYVTTRRALLAGKTLQADDLATATGDLGALPTGTVVKTEQAIGKTLRNSIGAGQALRNDQLLAPRVIRQGQTVRVISQGTGFAVRAEGKALNHAAAGELARVKMPSGRTISGIAQEDGSILLTN</sequence>
<keyword evidence="4" id="KW-1005">Bacterial flagellum biogenesis</keyword>
<evidence type="ECO:0000256" key="4">
    <source>
        <dbReference type="RuleBase" id="RU362063"/>
    </source>
</evidence>